<dbReference type="AlphaFoldDB" id="A0A7W5AN07"/>
<sequence length="70" mass="8012">MPRPPFEPDDEQQKVLLALVNLAAQRQAIEEQIDRLIVEAGRLRVPINRIAEAADLARKTIYRHLGKPMK</sequence>
<accession>A0A7W5AN07</accession>
<reference evidence="1 2" key="1">
    <citation type="submission" date="2020-08" db="EMBL/GenBank/DDBJ databases">
        <title>Genomic Encyclopedia of Type Strains, Phase III (KMG-III): the genomes of soil and plant-associated and newly described type strains.</title>
        <authorList>
            <person name="Whitman W."/>
        </authorList>
    </citation>
    <scope>NUCLEOTIDE SEQUENCE [LARGE SCALE GENOMIC DNA]</scope>
    <source>
        <strain evidence="1 2">CECT 3287</strain>
    </source>
</reference>
<gene>
    <name evidence="1" type="ORF">FHR83_006773</name>
</gene>
<comment type="caution">
    <text evidence="1">The sequence shown here is derived from an EMBL/GenBank/DDBJ whole genome shotgun (WGS) entry which is preliminary data.</text>
</comment>
<organism evidence="1 2">
    <name type="scientific">Actinoplanes campanulatus</name>
    <dbReference type="NCBI Taxonomy" id="113559"/>
    <lineage>
        <taxon>Bacteria</taxon>
        <taxon>Bacillati</taxon>
        <taxon>Actinomycetota</taxon>
        <taxon>Actinomycetes</taxon>
        <taxon>Micromonosporales</taxon>
        <taxon>Micromonosporaceae</taxon>
        <taxon>Actinoplanes</taxon>
    </lineage>
</organism>
<name>A0A7W5AN07_9ACTN</name>
<evidence type="ECO:0000313" key="2">
    <source>
        <dbReference type="Proteomes" id="UP000590749"/>
    </source>
</evidence>
<proteinExistence type="predicted"/>
<dbReference type="RefSeq" id="WP_183225145.1">
    <property type="nucleotide sequence ID" value="NZ_BMPW01000020.1"/>
</dbReference>
<evidence type="ECO:0000313" key="1">
    <source>
        <dbReference type="EMBL" id="MBB3099067.1"/>
    </source>
</evidence>
<dbReference type="Proteomes" id="UP000590749">
    <property type="component" value="Unassembled WGS sequence"/>
</dbReference>
<dbReference type="SUPFAM" id="SSF46689">
    <property type="entry name" value="Homeodomain-like"/>
    <property type="match status" value="1"/>
</dbReference>
<dbReference type="EMBL" id="JACHXF010000017">
    <property type="protein sequence ID" value="MBB3099067.1"/>
    <property type="molecule type" value="Genomic_DNA"/>
</dbReference>
<dbReference type="Gene3D" id="1.10.357.10">
    <property type="entry name" value="Tetracycline Repressor, domain 2"/>
    <property type="match status" value="1"/>
</dbReference>
<dbReference type="InterPro" id="IPR009057">
    <property type="entry name" value="Homeodomain-like_sf"/>
</dbReference>
<protein>
    <submittedName>
        <fullName evidence="1">AcrR family transcriptional regulator</fullName>
    </submittedName>
</protein>
<keyword evidence="2" id="KW-1185">Reference proteome</keyword>